<feature type="region of interest" description="Disordered" evidence="1">
    <location>
        <begin position="168"/>
        <end position="274"/>
    </location>
</feature>
<dbReference type="SUPFAM" id="SSF68906">
    <property type="entry name" value="SAP domain"/>
    <property type="match status" value="2"/>
</dbReference>
<feature type="region of interest" description="Disordered" evidence="1">
    <location>
        <begin position="1154"/>
        <end position="1279"/>
    </location>
</feature>
<reference evidence="3" key="1">
    <citation type="submission" date="2020-06" db="EMBL/GenBank/DDBJ databases">
        <authorList>
            <consortium name="Plant Systems Biology data submission"/>
        </authorList>
    </citation>
    <scope>NUCLEOTIDE SEQUENCE</scope>
    <source>
        <strain evidence="3">D6</strain>
    </source>
</reference>
<feature type="compositionally biased region" description="Basic and acidic residues" evidence="1">
    <location>
        <begin position="427"/>
        <end position="447"/>
    </location>
</feature>
<dbReference type="Gene3D" id="1.10.720.30">
    <property type="entry name" value="SAP domain"/>
    <property type="match status" value="2"/>
</dbReference>
<protein>
    <recommendedName>
        <fullName evidence="2">SAP domain-containing protein</fullName>
    </recommendedName>
</protein>
<dbReference type="Pfam" id="PF02037">
    <property type="entry name" value="SAP"/>
    <property type="match status" value="2"/>
</dbReference>
<feature type="compositionally biased region" description="Polar residues" evidence="1">
    <location>
        <begin position="1014"/>
        <end position="1037"/>
    </location>
</feature>
<dbReference type="PANTHER" id="PTHR22538:SF0">
    <property type="entry name" value="CILIA- AND FLAGELLA-ASSOCIATED PROTEIN 74"/>
    <property type="match status" value="1"/>
</dbReference>
<feature type="region of interest" description="Disordered" evidence="1">
    <location>
        <begin position="896"/>
        <end position="1138"/>
    </location>
</feature>
<dbReference type="Proteomes" id="UP001153069">
    <property type="component" value="Unassembled WGS sequence"/>
</dbReference>
<feature type="domain" description="SAP" evidence="2">
    <location>
        <begin position="131"/>
        <end position="165"/>
    </location>
</feature>
<accession>A0A9N8EAK9</accession>
<feature type="compositionally biased region" description="Basic and acidic residues" evidence="1">
    <location>
        <begin position="656"/>
        <end position="675"/>
    </location>
</feature>
<feature type="compositionally biased region" description="Basic and acidic residues" evidence="1">
    <location>
        <begin position="1172"/>
        <end position="1189"/>
    </location>
</feature>
<feature type="compositionally biased region" description="Basic residues" evidence="1">
    <location>
        <begin position="205"/>
        <end position="215"/>
    </location>
</feature>
<dbReference type="PROSITE" id="PS51257">
    <property type="entry name" value="PROKAR_LIPOPROTEIN"/>
    <property type="match status" value="1"/>
</dbReference>
<feature type="compositionally biased region" description="Basic and acidic residues" evidence="1">
    <location>
        <begin position="536"/>
        <end position="549"/>
    </location>
</feature>
<feature type="compositionally biased region" description="Low complexity" evidence="1">
    <location>
        <begin position="697"/>
        <end position="710"/>
    </location>
</feature>
<feature type="region of interest" description="Disordered" evidence="1">
    <location>
        <begin position="656"/>
        <end position="876"/>
    </location>
</feature>
<dbReference type="PROSITE" id="PS50800">
    <property type="entry name" value="SAP"/>
    <property type="match status" value="2"/>
</dbReference>
<feature type="compositionally biased region" description="Basic and acidic residues" evidence="1">
    <location>
        <begin position="500"/>
        <end position="513"/>
    </location>
</feature>
<feature type="region of interest" description="Disordered" evidence="1">
    <location>
        <begin position="337"/>
        <end position="558"/>
    </location>
</feature>
<gene>
    <name evidence="3" type="ORF">SEMRO_846_G210180.1</name>
</gene>
<feature type="compositionally biased region" description="Basic and acidic residues" evidence="1">
    <location>
        <begin position="216"/>
        <end position="231"/>
    </location>
</feature>
<keyword evidence="4" id="KW-1185">Reference proteome</keyword>
<dbReference type="SMART" id="SM00540">
    <property type="entry name" value="LEM"/>
    <property type="match status" value="2"/>
</dbReference>
<dbReference type="InterPro" id="IPR003887">
    <property type="entry name" value="LEM_dom"/>
</dbReference>
<feature type="compositionally biased region" description="Basic and acidic residues" evidence="1">
    <location>
        <begin position="808"/>
        <end position="829"/>
    </location>
</feature>
<comment type="caution">
    <text evidence="3">The sequence shown here is derived from an EMBL/GenBank/DDBJ whole genome shotgun (WGS) entry which is preliminary data.</text>
</comment>
<dbReference type="InterPro" id="IPR036361">
    <property type="entry name" value="SAP_dom_sf"/>
</dbReference>
<sequence length="1279" mass="142052">MRMRRLQLMSRRRHPWAGLMTGVLVVAFILLGACTEAFVSTGFASRRVATPSRSNLLLLATTQEDLAKLRVADLKDECRKHGLLVGGTKAVLIQRLLDNTDDNDVALVDDDEPSVEESATTATDPVTETDLAKLKVAELKAQCRERGLKVGGTKAVLIQRLIDHDKSNDDTAISTEQETQVKESVAEPTMVEEEEELLQEQPKPKPTKPRPKQQAKKTEETTTTESKESPETKVAPTFFYAAKVSPQEQELEDALAAKEEEQTDPVRKAKRSSAPIVDEEKKAKVANFFGGVFGLVGELTAAAVSKGTEVALEQIEQSKKEMDLNQVRNQLRQAEQERQLQERLKEQQEQQEQKRREAQLRAEELEKKKKEWQQKEEALRRQVEAERQKRQAKQEAERRKRQEQMEAEAIALAKQEMEAQAALAAKQEAERRNKQEQIVEAEAKQMEAEASALAKQEMEAQAALAAKEEAERQKKQEEASALAKQEKDAQVKAAQLAQEGKPDSKPKVSDTRLDFYASKLSSQEQELQDVDAVLASKEEKTDPVMEDKQSSSTMGDEEKKAKLANFVGGVFGLVGELTAAAVSKGTEVALEQLEQSKKEMDLDQERKEQERRQRQAEQERQLQERLQEQQKQLKEQQEQNRREAQLRVQELEIQKQKRLQKEEAIRRQAEAERQKRQASQEAERRKKQEQMEAEAIALAKQEMEAQAALKAKQEAERRKKQEQMEAEAIALAKQEMEAQAALKASANDGPEAKEVTQVQPKQDSLEVASNAIPTGENEVLEKAAQDSPGRKPATAFNPLSALFAFQNKKPDARPSSEEATKGKKGESKVEATALDTTKGAGSGSGSDSTSSSKAQPEVERKQRSEEQEAKMKKNVKLLEEEAIATATKEWEALAAQAAAKRTALEEKVAPSPFEKLEDAAGDKMTDAKMETKEKVSKSSPSQTRPIRPFSGWFQIKPVEAKGSAEQGKVEITTSDSPAENGKATDRIMNPSFSSPKARREQKRNQKAGEDASLDQKSSATSFNPLSAFFSFQETPDASPSPGEAKQVQVDDKDEIPASNMTKEDLTGQDALDATSSSTPDEIEEIKTPSPAMSKAEDSEVSAEIAPKEEKSSKPTKPFNPFSAWIGKPATAKPFNEGSTSAAVAGREKIGIAIPVSEGEGKIANPSFSSPKAQREEERKRRRQEQEAAMKKRQSQLEEEAIAAAKKEREMQAAQAARLRAIEESAMPNETKKQEEGEEDETAEDADVTEEQNEETAKKTTTTSSKSTNPFQAFFPSTRW</sequence>
<dbReference type="SMART" id="SM00513">
    <property type="entry name" value="SAP"/>
    <property type="match status" value="2"/>
</dbReference>
<dbReference type="AlphaFoldDB" id="A0A9N8EAK9"/>
<evidence type="ECO:0000259" key="2">
    <source>
        <dbReference type="PROSITE" id="PS50800"/>
    </source>
</evidence>
<dbReference type="OrthoDB" id="690722at2759"/>
<proteinExistence type="predicted"/>
<feature type="compositionally biased region" description="Low complexity" evidence="1">
    <location>
        <begin position="1258"/>
        <end position="1267"/>
    </location>
</feature>
<feature type="compositionally biased region" description="Basic and acidic residues" evidence="1">
    <location>
        <begin position="902"/>
        <end position="936"/>
    </location>
</feature>
<name>A0A9N8EAK9_9STRA</name>
<organism evidence="3 4">
    <name type="scientific">Seminavis robusta</name>
    <dbReference type="NCBI Taxonomy" id="568900"/>
    <lineage>
        <taxon>Eukaryota</taxon>
        <taxon>Sar</taxon>
        <taxon>Stramenopiles</taxon>
        <taxon>Ochrophyta</taxon>
        <taxon>Bacillariophyta</taxon>
        <taxon>Bacillariophyceae</taxon>
        <taxon>Bacillariophycidae</taxon>
        <taxon>Naviculales</taxon>
        <taxon>Naviculaceae</taxon>
        <taxon>Seminavis</taxon>
    </lineage>
</organism>
<feature type="compositionally biased region" description="Basic and acidic residues" evidence="1">
    <location>
        <begin position="337"/>
        <end position="404"/>
    </location>
</feature>
<evidence type="ECO:0000256" key="1">
    <source>
        <dbReference type="SAM" id="MobiDB-lite"/>
    </source>
</evidence>
<feature type="compositionally biased region" description="Basic and acidic residues" evidence="1">
    <location>
        <begin position="711"/>
        <end position="723"/>
    </location>
</feature>
<feature type="compositionally biased region" description="Basic and acidic residues" evidence="1">
    <location>
        <begin position="856"/>
        <end position="876"/>
    </location>
</feature>
<feature type="compositionally biased region" description="Basic and acidic residues" evidence="1">
    <location>
        <begin position="466"/>
        <end position="490"/>
    </location>
</feature>
<dbReference type="EMBL" id="CAICTM010000845">
    <property type="protein sequence ID" value="CAB9517293.1"/>
    <property type="molecule type" value="Genomic_DNA"/>
</dbReference>
<evidence type="ECO:0000313" key="3">
    <source>
        <dbReference type="EMBL" id="CAB9517293.1"/>
    </source>
</evidence>
<dbReference type="PANTHER" id="PTHR22538">
    <property type="entry name" value="CILIA- AND FLAGELLA-ASSOCIATED PROTEIN 74"/>
    <property type="match status" value="1"/>
</dbReference>
<feature type="compositionally biased region" description="Basic and acidic residues" evidence="1">
    <location>
        <begin position="255"/>
        <end position="267"/>
    </location>
</feature>
<feature type="compositionally biased region" description="Basic and acidic residues" evidence="1">
    <location>
        <begin position="681"/>
        <end position="690"/>
    </location>
</feature>
<feature type="compositionally biased region" description="Acidic residues" evidence="1">
    <location>
        <begin position="1235"/>
        <end position="1253"/>
    </location>
</feature>
<feature type="domain" description="SAP" evidence="2">
    <location>
        <begin position="66"/>
        <end position="100"/>
    </location>
</feature>
<feature type="region of interest" description="Disordered" evidence="1">
    <location>
        <begin position="594"/>
        <end position="644"/>
    </location>
</feature>
<feature type="compositionally biased region" description="Low complexity" evidence="1">
    <location>
        <begin position="835"/>
        <end position="854"/>
    </location>
</feature>
<evidence type="ECO:0000313" key="4">
    <source>
        <dbReference type="Proteomes" id="UP001153069"/>
    </source>
</evidence>
<feature type="compositionally biased region" description="Low complexity" evidence="1">
    <location>
        <begin position="411"/>
        <end position="426"/>
    </location>
</feature>
<feature type="compositionally biased region" description="Low complexity" evidence="1">
    <location>
        <begin position="452"/>
        <end position="465"/>
    </location>
</feature>
<dbReference type="InterPro" id="IPR003034">
    <property type="entry name" value="SAP_dom"/>
</dbReference>